<dbReference type="AlphaFoldDB" id="A0AAW1AJ60"/>
<evidence type="ECO:0000313" key="2">
    <source>
        <dbReference type="EMBL" id="KAK9309996.1"/>
    </source>
</evidence>
<protein>
    <submittedName>
        <fullName evidence="2">Uncharacterized protein</fullName>
    </submittedName>
</protein>
<organism evidence="2 3">
    <name type="scientific">Tetragonisca angustula</name>
    <dbReference type="NCBI Taxonomy" id="166442"/>
    <lineage>
        <taxon>Eukaryota</taxon>
        <taxon>Metazoa</taxon>
        <taxon>Ecdysozoa</taxon>
        <taxon>Arthropoda</taxon>
        <taxon>Hexapoda</taxon>
        <taxon>Insecta</taxon>
        <taxon>Pterygota</taxon>
        <taxon>Neoptera</taxon>
        <taxon>Endopterygota</taxon>
        <taxon>Hymenoptera</taxon>
        <taxon>Apocrita</taxon>
        <taxon>Aculeata</taxon>
        <taxon>Apoidea</taxon>
        <taxon>Anthophila</taxon>
        <taxon>Apidae</taxon>
        <taxon>Tetragonisca</taxon>
    </lineage>
</organism>
<accession>A0AAW1AJ60</accession>
<dbReference type="Proteomes" id="UP001432146">
    <property type="component" value="Unassembled WGS sequence"/>
</dbReference>
<feature type="region of interest" description="Disordered" evidence="1">
    <location>
        <begin position="24"/>
        <end position="95"/>
    </location>
</feature>
<name>A0AAW1AJ60_9HYME</name>
<evidence type="ECO:0000313" key="3">
    <source>
        <dbReference type="Proteomes" id="UP001432146"/>
    </source>
</evidence>
<evidence type="ECO:0000256" key="1">
    <source>
        <dbReference type="SAM" id="MobiDB-lite"/>
    </source>
</evidence>
<keyword evidence="3" id="KW-1185">Reference proteome</keyword>
<proteinExistence type="predicted"/>
<reference evidence="2 3" key="1">
    <citation type="submission" date="2024-05" db="EMBL/GenBank/DDBJ databases">
        <title>The nuclear and mitochondrial genome assemblies of Tetragonisca angustula (Apidae: Meliponini), a tiny yet remarkable pollinator in the Neotropics.</title>
        <authorList>
            <person name="Ferrari R."/>
            <person name="Ricardo P.C."/>
            <person name="Dias F.C."/>
            <person name="Araujo N.S."/>
            <person name="Soares D.O."/>
            <person name="Zhou Q.-S."/>
            <person name="Zhu C.-D."/>
            <person name="Coutinho L."/>
            <person name="Airas M.C."/>
            <person name="Batista T.M."/>
        </authorList>
    </citation>
    <scope>NUCLEOTIDE SEQUENCE [LARGE SCALE GENOMIC DNA]</scope>
    <source>
        <strain evidence="2">ASF017062</strain>
        <tissue evidence="2">Abdomen</tissue>
    </source>
</reference>
<dbReference type="EMBL" id="JAWNGG020000006">
    <property type="protein sequence ID" value="KAK9309996.1"/>
    <property type="molecule type" value="Genomic_DNA"/>
</dbReference>
<gene>
    <name evidence="2" type="ORF">QLX08_000483</name>
</gene>
<comment type="caution">
    <text evidence="2">The sequence shown here is derived from an EMBL/GenBank/DDBJ whole genome shotgun (WGS) entry which is preliminary data.</text>
</comment>
<sequence>MPWSYPADIKFTGETFLMQKLCTANTGRKPTTKHDFQRVWSTSARPQPTDKTETKQRAGAEREERKNGPDKKRAGKKKGEKSGTLERQRKGRGAS</sequence>
<feature type="compositionally biased region" description="Basic and acidic residues" evidence="1">
    <location>
        <begin position="48"/>
        <end position="72"/>
    </location>
</feature>